<reference evidence="2 3" key="1">
    <citation type="journal article" date="2014" name="Antonie Van Leeuwenhoek">
        <title>Hyphomonas beringensis sp. nov. and Hyphomonas chukchiensis sp. nov., isolated from surface seawater of the Bering Sea and Chukchi Sea.</title>
        <authorList>
            <person name="Li C."/>
            <person name="Lai Q."/>
            <person name="Li G."/>
            <person name="Dong C."/>
            <person name="Wang J."/>
            <person name="Liao Y."/>
            <person name="Shao Z."/>
        </authorList>
    </citation>
    <scope>NUCLEOTIDE SEQUENCE [LARGE SCALE GENOMIC DNA]</scope>
    <source>
        <strain evidence="2 3">PS728</strain>
    </source>
</reference>
<gene>
    <name evidence="2" type="ORF">HPO_06768</name>
</gene>
<evidence type="ECO:0000313" key="2">
    <source>
        <dbReference type="EMBL" id="KCZ99251.1"/>
    </source>
</evidence>
<sequence length="366" mass="40626">MDSASDSRTHEIDRFLANVGDGWDRANRKSLGQDASTRRYIRLLREDGASALLMDAPRVEDDPCPPEADRALREKMGWNAMTRLAASRVEAFALIAGHLRSLGLEAPEVYAFDPAQGFALIEDFGEGREFARMIERGEADEQTLYRAAAETLALLHAAPVPQRLEKDGIVWPILDFDAVALGANADLYADWLPLEAGGTKLTGAARARWEAERNALIGKAMSFPRAFTLRDYHAENLLWLAGGRVGLLDFQDAVRGWDAWDMAMLTQDARRAVSAAAAEDAIRTFLDKTGQDRTDFEERLAVIGALNALRIAGVFSRLQHRDKKPRYGEFQPRQLSILARNLAHPSLAGMRAFVMEQTPFVFEAKA</sequence>
<dbReference type="eggNOG" id="COG3178">
    <property type="taxonomic scope" value="Bacteria"/>
</dbReference>
<dbReference type="InterPro" id="IPR011009">
    <property type="entry name" value="Kinase-like_dom_sf"/>
</dbReference>
<organism evidence="2 3">
    <name type="scientific">Hyphomonas polymorpha PS728</name>
    <dbReference type="NCBI Taxonomy" id="1280954"/>
    <lineage>
        <taxon>Bacteria</taxon>
        <taxon>Pseudomonadati</taxon>
        <taxon>Pseudomonadota</taxon>
        <taxon>Alphaproteobacteria</taxon>
        <taxon>Hyphomonadales</taxon>
        <taxon>Hyphomonadaceae</taxon>
        <taxon>Hyphomonas</taxon>
    </lineage>
</organism>
<dbReference type="Pfam" id="PF01636">
    <property type="entry name" value="APH"/>
    <property type="match status" value="1"/>
</dbReference>
<dbReference type="PATRIC" id="fig|1280954.3.peg.1372"/>
<dbReference type="AlphaFoldDB" id="A0A062VI80"/>
<dbReference type="SUPFAM" id="SSF56112">
    <property type="entry name" value="Protein kinase-like (PK-like)"/>
    <property type="match status" value="1"/>
</dbReference>
<evidence type="ECO:0000259" key="1">
    <source>
        <dbReference type="Pfam" id="PF01636"/>
    </source>
</evidence>
<dbReference type="STRING" id="1280954.HPO_06768"/>
<comment type="caution">
    <text evidence="2">The sequence shown here is derived from an EMBL/GenBank/DDBJ whole genome shotgun (WGS) entry which is preliminary data.</text>
</comment>
<name>A0A062VI80_9PROT</name>
<dbReference type="OrthoDB" id="9809275at2"/>
<dbReference type="InterPro" id="IPR002575">
    <property type="entry name" value="Aminoglycoside_PTrfase"/>
</dbReference>
<proteinExistence type="predicted"/>
<evidence type="ECO:0000313" key="3">
    <source>
        <dbReference type="Proteomes" id="UP000027100"/>
    </source>
</evidence>
<keyword evidence="3" id="KW-1185">Reference proteome</keyword>
<feature type="domain" description="Aminoglycoside phosphotransferase" evidence="1">
    <location>
        <begin position="31"/>
        <end position="290"/>
    </location>
</feature>
<dbReference type="Gene3D" id="3.30.200.20">
    <property type="entry name" value="Phosphorylase Kinase, domain 1"/>
    <property type="match status" value="1"/>
</dbReference>
<dbReference type="EMBL" id="ARYM01000006">
    <property type="protein sequence ID" value="KCZ99251.1"/>
    <property type="molecule type" value="Genomic_DNA"/>
</dbReference>
<accession>A0A062VI80</accession>
<dbReference type="Proteomes" id="UP000027100">
    <property type="component" value="Unassembled WGS sequence"/>
</dbReference>
<dbReference type="RefSeq" id="WP_051612383.1">
    <property type="nucleotide sequence ID" value="NZ_ARYM01000006.1"/>
</dbReference>
<protein>
    <recommendedName>
        <fullName evidence="1">Aminoglycoside phosphotransferase domain-containing protein</fullName>
    </recommendedName>
</protein>
<dbReference type="Gene3D" id="3.90.1200.10">
    <property type="match status" value="1"/>
</dbReference>